<dbReference type="InterPro" id="IPR002048">
    <property type="entry name" value="EF_hand_dom"/>
</dbReference>
<protein>
    <recommendedName>
        <fullName evidence="13">Calcium-dependent protein kinase</fullName>
    </recommendedName>
</protein>
<dbReference type="GO" id="GO:0004674">
    <property type="term" value="F:protein serine/threonine kinase activity"/>
    <property type="evidence" value="ECO:0007669"/>
    <property type="project" value="UniProtKB-KW"/>
</dbReference>
<evidence type="ECO:0000256" key="4">
    <source>
        <dbReference type="ARBA" id="ARBA00022741"/>
    </source>
</evidence>
<keyword evidence="12" id="KW-1185">Reference proteome</keyword>
<evidence type="ECO:0000256" key="6">
    <source>
        <dbReference type="ARBA" id="ARBA00022840"/>
    </source>
</evidence>
<dbReference type="GO" id="GO:0005524">
    <property type="term" value="F:ATP binding"/>
    <property type="evidence" value="ECO:0007669"/>
    <property type="project" value="UniProtKB-KW"/>
</dbReference>
<evidence type="ECO:0000256" key="7">
    <source>
        <dbReference type="ARBA" id="ARBA00024334"/>
    </source>
</evidence>
<dbReference type="SMART" id="SM00220">
    <property type="entry name" value="S_TKc"/>
    <property type="match status" value="1"/>
</dbReference>
<sequence>MGSCSTKKKANKQEEVVVTTKGQDDKPKIEKKQQIAQILAPNLAKTAQSDAVNESSISNRSPNKVLDNQIQQIQIRSGLFRVYTLLGSKPDSYIEKLEENQIKLVQHNVSGIKKRVETINKFDTQSENLIKNIQKNRLQNEYICPITNIYEDTENYYLLSDYCSGGSLSTLNGCLNDSQVMILLNQMVNSISYLHSKKIVHGRLSMDSFHLLSDMNSLFCKLIDVTCLFYENQSVKIEPSFENYSEDVYALGMIGYQLLIGQMPYQIKNNKQLEDKQDKPLLYFKEGTSHSLKRILIKMLEKNTSERIIMDDVKKSLSKNDQRNNYSDVLIKPLYFLSKCKPRNYIHVVFLAFMLNQFNQEEVCILQKIFNDADLDQDGLLKKEDILRLYKSIVEYENIIVDIQYLFQKLDITNKGSIDIKEFISGALNLEDLLTQTYLETCFKYLQNQRGQITCQSVKKHMDINQQLFVQTLEEIKGQHKLNYHDFIDIMRELL</sequence>
<dbReference type="EMBL" id="CAJJDN010000046">
    <property type="protein sequence ID" value="CAD8084134.1"/>
    <property type="molecule type" value="Genomic_DNA"/>
</dbReference>
<dbReference type="OrthoDB" id="306407at2759"/>
<evidence type="ECO:0000259" key="10">
    <source>
        <dbReference type="PROSITE" id="PS50222"/>
    </source>
</evidence>
<dbReference type="AlphaFoldDB" id="A0A8S1NBR8"/>
<feature type="region of interest" description="Disordered" evidence="8">
    <location>
        <begin position="1"/>
        <end position="29"/>
    </location>
</feature>
<evidence type="ECO:0000259" key="9">
    <source>
        <dbReference type="PROSITE" id="PS50011"/>
    </source>
</evidence>
<evidence type="ECO:0000256" key="1">
    <source>
        <dbReference type="ARBA" id="ARBA00001946"/>
    </source>
</evidence>
<dbReference type="PROSITE" id="PS50011">
    <property type="entry name" value="PROTEIN_KINASE_DOM"/>
    <property type="match status" value="1"/>
</dbReference>
<keyword evidence="5" id="KW-0418">Kinase</keyword>
<dbReference type="Proteomes" id="UP000692954">
    <property type="component" value="Unassembled WGS sequence"/>
</dbReference>
<dbReference type="PANTHER" id="PTHR24349">
    <property type="entry name" value="SERINE/THREONINE-PROTEIN KINASE"/>
    <property type="match status" value="1"/>
</dbReference>
<dbReference type="PROSITE" id="PS50222">
    <property type="entry name" value="EF_HAND_2"/>
    <property type="match status" value="2"/>
</dbReference>
<dbReference type="Pfam" id="PF00069">
    <property type="entry name" value="Pkinase"/>
    <property type="match status" value="1"/>
</dbReference>
<keyword evidence="6" id="KW-0067">ATP-binding</keyword>
<evidence type="ECO:0000256" key="8">
    <source>
        <dbReference type="SAM" id="MobiDB-lite"/>
    </source>
</evidence>
<feature type="domain" description="EF-hand" evidence="10">
    <location>
        <begin position="366"/>
        <end position="396"/>
    </location>
</feature>
<evidence type="ECO:0000256" key="3">
    <source>
        <dbReference type="ARBA" id="ARBA00022679"/>
    </source>
</evidence>
<feature type="compositionally biased region" description="Basic residues" evidence="8">
    <location>
        <begin position="1"/>
        <end position="10"/>
    </location>
</feature>
<comment type="similarity">
    <text evidence="7">Belongs to the protein kinase superfamily. Ser/Thr protein kinase family. CDPK subfamily.</text>
</comment>
<feature type="domain" description="Protein kinase" evidence="9">
    <location>
        <begin position="80"/>
        <end position="335"/>
    </location>
</feature>
<keyword evidence="2" id="KW-0723">Serine/threonine-protein kinase</keyword>
<dbReference type="SMART" id="SM00054">
    <property type="entry name" value="EFh"/>
    <property type="match status" value="2"/>
</dbReference>
<proteinExistence type="inferred from homology"/>
<evidence type="ECO:0008006" key="13">
    <source>
        <dbReference type="Google" id="ProtNLM"/>
    </source>
</evidence>
<dbReference type="GO" id="GO:0005509">
    <property type="term" value="F:calcium ion binding"/>
    <property type="evidence" value="ECO:0007669"/>
    <property type="project" value="InterPro"/>
</dbReference>
<organism evidence="11 12">
    <name type="scientific">Paramecium sonneborni</name>
    <dbReference type="NCBI Taxonomy" id="65129"/>
    <lineage>
        <taxon>Eukaryota</taxon>
        <taxon>Sar</taxon>
        <taxon>Alveolata</taxon>
        <taxon>Ciliophora</taxon>
        <taxon>Intramacronucleata</taxon>
        <taxon>Oligohymenophorea</taxon>
        <taxon>Peniculida</taxon>
        <taxon>Parameciidae</taxon>
        <taxon>Paramecium</taxon>
    </lineage>
</organism>
<dbReference type="FunFam" id="1.10.510.10:FF:002767">
    <property type="match status" value="1"/>
</dbReference>
<keyword evidence="4" id="KW-0547">Nucleotide-binding</keyword>
<dbReference type="Pfam" id="PF13499">
    <property type="entry name" value="EF-hand_7"/>
    <property type="match status" value="1"/>
</dbReference>
<dbReference type="InterPro" id="IPR050205">
    <property type="entry name" value="CDPK_Ser/Thr_kinases"/>
</dbReference>
<keyword evidence="3" id="KW-0808">Transferase</keyword>
<gene>
    <name evidence="11" type="ORF">PSON_ATCC_30995.1.T0460095</name>
</gene>
<evidence type="ECO:0000256" key="2">
    <source>
        <dbReference type="ARBA" id="ARBA00022527"/>
    </source>
</evidence>
<name>A0A8S1NBR8_9CILI</name>
<evidence type="ECO:0000313" key="12">
    <source>
        <dbReference type="Proteomes" id="UP000692954"/>
    </source>
</evidence>
<evidence type="ECO:0000256" key="5">
    <source>
        <dbReference type="ARBA" id="ARBA00022777"/>
    </source>
</evidence>
<comment type="caution">
    <text evidence="11">The sequence shown here is derived from an EMBL/GenBank/DDBJ whole genome shotgun (WGS) entry which is preliminary data.</text>
</comment>
<accession>A0A8S1NBR8</accession>
<comment type="cofactor">
    <cofactor evidence="1">
        <name>Mg(2+)</name>
        <dbReference type="ChEBI" id="CHEBI:18420"/>
    </cofactor>
</comment>
<evidence type="ECO:0000313" key="11">
    <source>
        <dbReference type="EMBL" id="CAD8084134.1"/>
    </source>
</evidence>
<feature type="domain" description="EF-hand" evidence="10">
    <location>
        <begin position="398"/>
        <end position="433"/>
    </location>
</feature>
<reference evidence="11" key="1">
    <citation type="submission" date="2021-01" db="EMBL/GenBank/DDBJ databases">
        <authorList>
            <consortium name="Genoscope - CEA"/>
            <person name="William W."/>
        </authorList>
    </citation>
    <scope>NUCLEOTIDE SEQUENCE</scope>
</reference>
<dbReference type="InterPro" id="IPR000719">
    <property type="entry name" value="Prot_kinase_dom"/>
</dbReference>